<feature type="transmembrane region" description="Helical" evidence="1">
    <location>
        <begin position="15"/>
        <end position="33"/>
    </location>
</feature>
<keyword evidence="3" id="KW-1185">Reference proteome</keyword>
<organism evidence="2 3">
    <name type="scientific">Glossina austeni</name>
    <name type="common">Savannah tsetse fly</name>
    <dbReference type="NCBI Taxonomy" id="7395"/>
    <lineage>
        <taxon>Eukaryota</taxon>
        <taxon>Metazoa</taxon>
        <taxon>Ecdysozoa</taxon>
        <taxon>Arthropoda</taxon>
        <taxon>Hexapoda</taxon>
        <taxon>Insecta</taxon>
        <taxon>Pterygota</taxon>
        <taxon>Neoptera</taxon>
        <taxon>Endopterygota</taxon>
        <taxon>Diptera</taxon>
        <taxon>Brachycera</taxon>
        <taxon>Muscomorpha</taxon>
        <taxon>Hippoboscoidea</taxon>
        <taxon>Glossinidae</taxon>
        <taxon>Glossina</taxon>
    </lineage>
</organism>
<keyword evidence="1" id="KW-1133">Transmembrane helix</keyword>
<dbReference type="VEuPathDB" id="VectorBase:GAUT015243"/>
<sequence length="134" mass="15641">MPKIGSVEEYQGQRYLDLVIFLYYTATPTYLFLDSRWRTIMKYCVYNTYLGCDSPTTLSDPIKLAEGTNHVRHKHKEGRQEMEDFPILLRKKKVFQPVWLDKSLLLLPASANIKQNSYNNVRAIDSVPILVKNK</sequence>
<name>A0A1A9UU18_GLOAU</name>
<keyword evidence="1" id="KW-0812">Transmembrane</keyword>
<evidence type="ECO:0000313" key="2">
    <source>
        <dbReference type="EnsemblMetazoa" id="GAUT015243-PA"/>
    </source>
</evidence>
<dbReference type="Proteomes" id="UP000078200">
    <property type="component" value="Unassembled WGS sequence"/>
</dbReference>
<evidence type="ECO:0000313" key="3">
    <source>
        <dbReference type="Proteomes" id="UP000078200"/>
    </source>
</evidence>
<keyword evidence="1" id="KW-0472">Membrane</keyword>
<protein>
    <submittedName>
        <fullName evidence="2">Uncharacterized protein</fullName>
    </submittedName>
</protein>
<dbReference type="EnsemblMetazoa" id="GAUT015243-RA">
    <property type="protein sequence ID" value="GAUT015243-PA"/>
    <property type="gene ID" value="GAUT015243"/>
</dbReference>
<accession>A0A1A9UU18</accession>
<dbReference type="AlphaFoldDB" id="A0A1A9UU18"/>
<proteinExistence type="predicted"/>
<evidence type="ECO:0000256" key="1">
    <source>
        <dbReference type="SAM" id="Phobius"/>
    </source>
</evidence>
<reference evidence="2" key="1">
    <citation type="submission" date="2020-05" db="UniProtKB">
        <authorList>
            <consortium name="EnsemblMetazoa"/>
        </authorList>
    </citation>
    <scope>IDENTIFICATION</scope>
    <source>
        <strain evidence="2">TTRI</strain>
    </source>
</reference>